<accession>A0A0F9FS45</accession>
<comment type="caution">
    <text evidence="3">The sequence shown here is derived from an EMBL/GenBank/DDBJ whole genome shotgun (WGS) entry which is preliminary data.</text>
</comment>
<keyword evidence="2" id="KW-1133">Transmembrane helix</keyword>
<feature type="transmembrane region" description="Helical" evidence="2">
    <location>
        <begin position="12"/>
        <end position="32"/>
    </location>
</feature>
<proteinExistence type="predicted"/>
<dbReference type="AlphaFoldDB" id="A0A0F9FS45"/>
<evidence type="ECO:0000313" key="3">
    <source>
        <dbReference type="EMBL" id="KKL60225.1"/>
    </source>
</evidence>
<feature type="region of interest" description="Disordered" evidence="1">
    <location>
        <begin position="169"/>
        <end position="188"/>
    </location>
</feature>
<sequence>MHHQGSDGSVITRLIIGVVVLALTLGALALLWGTAGATGGHGACDGGVVSIVGTDNLVSYDASPNIITGVCIKSGTNMFFGEHSEVVRKNIVAEGCYTIDGINTSVVMVIRPDGGGRYCQGISHIDVLTVTPTPPPTPTSTPTPFTAEHCGMNDRAPDAPDCPTPTATPTVTPMLTSGIPSALPSTGGGGRDDFCRDWTTGQANDVIVPCSVNGGVDWLIVLTVTSTVAAALLIAWLGVYMYLKSKR</sequence>
<evidence type="ECO:0000256" key="1">
    <source>
        <dbReference type="SAM" id="MobiDB-lite"/>
    </source>
</evidence>
<keyword evidence="2" id="KW-0812">Transmembrane</keyword>
<dbReference type="EMBL" id="LAZR01029222">
    <property type="protein sequence ID" value="KKL60225.1"/>
    <property type="molecule type" value="Genomic_DNA"/>
</dbReference>
<evidence type="ECO:0000256" key="2">
    <source>
        <dbReference type="SAM" id="Phobius"/>
    </source>
</evidence>
<feature type="transmembrane region" description="Helical" evidence="2">
    <location>
        <begin position="218"/>
        <end position="243"/>
    </location>
</feature>
<reference evidence="3" key="1">
    <citation type="journal article" date="2015" name="Nature">
        <title>Complex archaea that bridge the gap between prokaryotes and eukaryotes.</title>
        <authorList>
            <person name="Spang A."/>
            <person name="Saw J.H."/>
            <person name="Jorgensen S.L."/>
            <person name="Zaremba-Niedzwiedzka K."/>
            <person name="Martijn J."/>
            <person name="Lind A.E."/>
            <person name="van Eijk R."/>
            <person name="Schleper C."/>
            <person name="Guy L."/>
            <person name="Ettema T.J."/>
        </authorList>
    </citation>
    <scope>NUCLEOTIDE SEQUENCE</scope>
</reference>
<protein>
    <submittedName>
        <fullName evidence="3">Uncharacterized protein</fullName>
    </submittedName>
</protein>
<keyword evidence="2" id="KW-0472">Membrane</keyword>
<gene>
    <name evidence="3" type="ORF">LCGC14_2207440</name>
</gene>
<name>A0A0F9FS45_9ZZZZ</name>
<organism evidence="3">
    <name type="scientific">marine sediment metagenome</name>
    <dbReference type="NCBI Taxonomy" id="412755"/>
    <lineage>
        <taxon>unclassified sequences</taxon>
        <taxon>metagenomes</taxon>
        <taxon>ecological metagenomes</taxon>
    </lineage>
</organism>